<dbReference type="EMBL" id="LT607754">
    <property type="protein sequence ID" value="SCG34705.1"/>
    <property type="molecule type" value="Genomic_DNA"/>
</dbReference>
<evidence type="ECO:0000313" key="5">
    <source>
        <dbReference type="Proteomes" id="UP000198221"/>
    </source>
</evidence>
<feature type="transmembrane region" description="Helical" evidence="2">
    <location>
        <begin position="18"/>
        <end position="37"/>
    </location>
</feature>
<keyword evidence="2" id="KW-0812">Transmembrane</keyword>
<dbReference type="AlphaFoldDB" id="A0A1C5GLQ0"/>
<dbReference type="Pfam" id="PF23636">
    <property type="entry name" value="DUF7144"/>
    <property type="match status" value="1"/>
</dbReference>
<organism evidence="4 5">
    <name type="scientific">Micromonospora inositola</name>
    <dbReference type="NCBI Taxonomy" id="47865"/>
    <lineage>
        <taxon>Bacteria</taxon>
        <taxon>Bacillati</taxon>
        <taxon>Actinomycetota</taxon>
        <taxon>Actinomycetes</taxon>
        <taxon>Micromonosporales</taxon>
        <taxon>Micromonosporaceae</taxon>
        <taxon>Micromonospora</taxon>
    </lineage>
</organism>
<feature type="domain" description="DUF7144" evidence="3">
    <location>
        <begin position="19"/>
        <end position="129"/>
    </location>
</feature>
<feature type="region of interest" description="Disordered" evidence="1">
    <location>
        <begin position="135"/>
        <end position="167"/>
    </location>
</feature>
<evidence type="ECO:0000256" key="2">
    <source>
        <dbReference type="SAM" id="Phobius"/>
    </source>
</evidence>
<dbReference type="OrthoDB" id="3406126at2"/>
<keyword evidence="2" id="KW-0472">Membrane</keyword>
<evidence type="ECO:0000313" key="4">
    <source>
        <dbReference type="EMBL" id="SCG34705.1"/>
    </source>
</evidence>
<keyword evidence="5" id="KW-1185">Reference proteome</keyword>
<reference evidence="5" key="1">
    <citation type="submission" date="2016-06" db="EMBL/GenBank/DDBJ databases">
        <authorList>
            <person name="Varghese N."/>
            <person name="Submissions Spin"/>
        </authorList>
    </citation>
    <scope>NUCLEOTIDE SEQUENCE [LARGE SCALE GENOMIC DNA]</scope>
    <source>
        <strain evidence="5">DSM 43819</strain>
    </source>
</reference>
<name>A0A1C5GLQ0_9ACTN</name>
<feature type="compositionally biased region" description="Pro residues" evidence="1">
    <location>
        <begin position="156"/>
        <end position="167"/>
    </location>
</feature>
<evidence type="ECO:0000256" key="1">
    <source>
        <dbReference type="SAM" id="MobiDB-lite"/>
    </source>
</evidence>
<gene>
    <name evidence="4" type="ORF">GA0070613_0093</name>
</gene>
<evidence type="ECO:0000259" key="3">
    <source>
        <dbReference type="Pfam" id="PF23636"/>
    </source>
</evidence>
<feature type="transmembrane region" description="Helical" evidence="2">
    <location>
        <begin position="109"/>
        <end position="126"/>
    </location>
</feature>
<dbReference type="InterPro" id="IPR055568">
    <property type="entry name" value="DUF7144"/>
</dbReference>
<keyword evidence="2" id="KW-1133">Transmembrane helix</keyword>
<protein>
    <recommendedName>
        <fullName evidence="3">DUF7144 domain-containing protein</fullName>
    </recommendedName>
</protein>
<dbReference type="Proteomes" id="UP000198221">
    <property type="component" value="Chromosome I"/>
</dbReference>
<sequence length="167" mass="16879">MGSAGVGDARAAGHGRPLLAAGLLTGAGLVDVLSAWAHTARDAFAVETAQGVYRVDITGWAWLHVAIGAAATLAGLLVLTGRPGTVPLAICCAVLAVAVELALLPYAPIRAVLVVALDLAAVRLLLRYRRAVRGRTPAPPGPDRLSAPRRPGRSSPGPPPGSPTTPG</sequence>
<feature type="transmembrane region" description="Helical" evidence="2">
    <location>
        <begin position="57"/>
        <end position="79"/>
    </location>
</feature>
<accession>A0A1C5GLQ0</accession>
<dbReference type="RefSeq" id="WP_089010444.1">
    <property type="nucleotide sequence ID" value="NZ_LT607754.1"/>
</dbReference>
<proteinExistence type="predicted"/>